<evidence type="ECO:0000313" key="1">
    <source>
        <dbReference type="EMBL" id="EAT36968.1"/>
    </source>
</evidence>
<gene>
    <name evidence="1" type="ORF">AaeL_AAEL010989</name>
</gene>
<dbReference type="EMBL" id="CH477716">
    <property type="protein sequence ID" value="EAT36968.1"/>
    <property type="molecule type" value="Genomic_DNA"/>
</dbReference>
<dbReference type="PaxDb" id="7159-AAEL010989-PA"/>
<dbReference type="Proteomes" id="UP000682892">
    <property type="component" value="Unassembled WGS sequence"/>
</dbReference>
<protein>
    <submittedName>
        <fullName evidence="1">AAEL010989-PA</fullName>
    </submittedName>
</protein>
<organism evidence="1 2">
    <name type="scientific">Aedes aegypti</name>
    <name type="common">Yellowfever mosquito</name>
    <name type="synonym">Culex aegypti</name>
    <dbReference type="NCBI Taxonomy" id="7159"/>
    <lineage>
        <taxon>Eukaryota</taxon>
        <taxon>Metazoa</taxon>
        <taxon>Ecdysozoa</taxon>
        <taxon>Arthropoda</taxon>
        <taxon>Hexapoda</taxon>
        <taxon>Insecta</taxon>
        <taxon>Pterygota</taxon>
        <taxon>Neoptera</taxon>
        <taxon>Endopterygota</taxon>
        <taxon>Diptera</taxon>
        <taxon>Nematocera</taxon>
        <taxon>Culicoidea</taxon>
        <taxon>Culicidae</taxon>
        <taxon>Culicinae</taxon>
        <taxon>Aedini</taxon>
        <taxon>Aedes</taxon>
        <taxon>Stegomyia</taxon>
    </lineage>
</organism>
<proteinExistence type="predicted"/>
<reference evidence="1" key="1">
    <citation type="submission" date="2005-10" db="EMBL/GenBank/DDBJ databases">
        <authorList>
            <person name="Loftus B.J."/>
            <person name="Nene V.M."/>
            <person name="Hannick L.I."/>
            <person name="Bidwell S."/>
            <person name="Haas B."/>
            <person name="Amedeo P."/>
            <person name="Orvis J."/>
            <person name="Wortman J.R."/>
            <person name="White O.R."/>
            <person name="Salzberg S."/>
            <person name="Shumway M."/>
            <person name="Koo H."/>
            <person name="Zhao Y."/>
            <person name="Holmes M."/>
            <person name="Miller J."/>
            <person name="Schatz M."/>
            <person name="Pop M."/>
            <person name="Pai G."/>
            <person name="Utterback T."/>
            <person name="Rogers Y.-H."/>
            <person name="Kravitz S."/>
            <person name="Fraser C.M."/>
        </authorList>
    </citation>
    <scope>NUCLEOTIDE SEQUENCE</scope>
    <source>
        <strain evidence="1">Liverpool</strain>
    </source>
</reference>
<reference evidence="1" key="2">
    <citation type="journal article" date="2007" name="Science">
        <title>Genome sequence of Aedes aegypti, a major arbovirus vector.</title>
        <authorList>
            <person name="Nene V."/>
            <person name="Wortman J.R."/>
            <person name="Lawson D."/>
            <person name="Haas B."/>
            <person name="Kodira C."/>
            <person name="Tu Z.J."/>
            <person name="Loftus B."/>
            <person name="Xi Z."/>
            <person name="Megy K."/>
            <person name="Grabherr M."/>
            <person name="Ren Q."/>
            <person name="Zdobnov E.M."/>
            <person name="Lobo N.F."/>
            <person name="Campbell K.S."/>
            <person name="Brown S.E."/>
            <person name="Bonaldo M.F."/>
            <person name="Zhu J."/>
            <person name="Sinkins S.P."/>
            <person name="Hogenkamp D.G."/>
            <person name="Amedeo P."/>
            <person name="Arensburger P."/>
            <person name="Atkinson P.W."/>
            <person name="Bidwell S."/>
            <person name="Biedler J."/>
            <person name="Birney E."/>
            <person name="Bruggner R.V."/>
            <person name="Costas J."/>
            <person name="Coy M.R."/>
            <person name="Crabtree J."/>
            <person name="Crawford M."/>
            <person name="Debruyn B."/>
            <person name="Decaprio D."/>
            <person name="Eiglmeier K."/>
            <person name="Eisenstadt E."/>
            <person name="El-Dorry H."/>
            <person name="Gelbart W.M."/>
            <person name="Gomes S.L."/>
            <person name="Hammond M."/>
            <person name="Hannick L.I."/>
            <person name="Hogan J.R."/>
            <person name="Holmes M.H."/>
            <person name="Jaffe D."/>
            <person name="Johnston J.S."/>
            <person name="Kennedy R.C."/>
            <person name="Koo H."/>
            <person name="Kravitz S."/>
            <person name="Kriventseva E.V."/>
            <person name="Kulp D."/>
            <person name="Labutti K."/>
            <person name="Lee E."/>
            <person name="Li S."/>
            <person name="Lovin D.D."/>
            <person name="Mao C."/>
            <person name="Mauceli E."/>
            <person name="Menck C.F."/>
            <person name="Miller J.R."/>
            <person name="Montgomery P."/>
            <person name="Mori A."/>
            <person name="Nascimento A.L."/>
            <person name="Naveira H.F."/>
            <person name="Nusbaum C."/>
            <person name="O'leary S."/>
            <person name="Orvis J."/>
            <person name="Pertea M."/>
            <person name="Quesneville H."/>
            <person name="Reidenbach K.R."/>
            <person name="Rogers Y.H."/>
            <person name="Roth C.W."/>
            <person name="Schneider J.R."/>
            <person name="Schatz M."/>
            <person name="Shumway M."/>
            <person name="Stanke M."/>
            <person name="Stinson E.O."/>
            <person name="Tubio J.M."/>
            <person name="Vanzee J.P."/>
            <person name="Verjovski-Almeida S."/>
            <person name="Werner D."/>
            <person name="White O."/>
            <person name="Wyder S."/>
            <person name="Zeng Q."/>
            <person name="Zhao Q."/>
            <person name="Zhao Y."/>
            <person name="Hill C.A."/>
            <person name="Raikhel A.S."/>
            <person name="Soares M.B."/>
            <person name="Knudson D.L."/>
            <person name="Lee N.H."/>
            <person name="Galagan J."/>
            <person name="Salzberg S.L."/>
            <person name="Paulsen I.T."/>
            <person name="Dimopoulos G."/>
            <person name="Collins F.H."/>
            <person name="Birren B."/>
            <person name="Fraser-Liggett C.M."/>
            <person name="Severson D.W."/>
        </authorList>
    </citation>
    <scope>NUCLEOTIDE SEQUENCE [LARGE SCALE GENOMIC DNA]</scope>
    <source>
        <strain evidence="1">Liverpool</strain>
    </source>
</reference>
<evidence type="ECO:0000313" key="2">
    <source>
        <dbReference type="Proteomes" id="UP000682892"/>
    </source>
</evidence>
<reference evidence="1" key="3">
    <citation type="submission" date="2012-09" db="EMBL/GenBank/DDBJ databases">
        <authorList>
            <consortium name="VectorBase"/>
        </authorList>
    </citation>
    <scope>NUCLEOTIDE SEQUENCE</scope>
    <source>
        <strain evidence="1">Liverpool</strain>
    </source>
</reference>
<accession>Q16RD7</accession>
<sequence length="118" mass="13301">MYVSKNSYISKYSDVIHEKSISSTHHVGVARARPIHATYGIYVHALERRISCLIGIIARRLVPEQTTIIIGSSRLTSSKEADNQRTTTTKCFSIRHFRAENESRVDRDDVDGNRGVIA</sequence>
<dbReference type="AlphaFoldDB" id="Q16RD7"/>
<dbReference type="HOGENOM" id="CLU_2075078_0_0_1"/>
<name>Q16RD7_AEDAE</name>